<accession>A0A379X1Z4</accession>
<dbReference type="PANTHER" id="PTHR33990:SF1">
    <property type="entry name" value="PROTEIN YJDN"/>
    <property type="match status" value="1"/>
</dbReference>
<dbReference type="EMBL" id="UGXT01000002">
    <property type="protein sequence ID" value="SUH40357.1"/>
    <property type="molecule type" value="Genomic_DNA"/>
</dbReference>
<dbReference type="Gene3D" id="3.10.180.10">
    <property type="entry name" value="2,3-Dihydroxybiphenyl 1,2-Dioxygenase, domain 1"/>
    <property type="match status" value="1"/>
</dbReference>
<keyword evidence="2" id="KW-0830">Ubiquinone</keyword>
<dbReference type="Pfam" id="PF00903">
    <property type="entry name" value="Glyoxalase"/>
    <property type="match status" value="1"/>
</dbReference>
<dbReference type="PANTHER" id="PTHR33990">
    <property type="entry name" value="PROTEIN YJDN-RELATED"/>
    <property type="match status" value="1"/>
</dbReference>
<dbReference type="InterPro" id="IPR029068">
    <property type="entry name" value="Glyas_Bleomycin-R_OHBP_Dase"/>
</dbReference>
<dbReference type="InterPro" id="IPR004360">
    <property type="entry name" value="Glyas_Fos-R_dOase_dom"/>
</dbReference>
<reference evidence="2 3" key="1">
    <citation type="submission" date="2018-06" db="EMBL/GenBank/DDBJ databases">
        <authorList>
            <consortium name="Pathogen Informatics"/>
            <person name="Doyle S."/>
        </authorList>
    </citation>
    <scope>NUCLEOTIDE SEQUENCE [LARGE SCALE GENOMIC DNA]</scope>
    <source>
        <strain evidence="2 3">NCTC8261</strain>
    </source>
</reference>
<sequence>MPLSPYLSFAGNCADAIAYYQQTLGAELLYKLSFGEMPPSAADNEEGCPSGMRFPDTAIAHANMRIAGSDIMMSDASASGTAHYSGFTLVLDTQDVAEGKRWFDNLAAQGQIEMDWQETFWAQGFGKVSDRFGVPWMITWLNISLPPNSPGGIALPLAIRVIFGCTLSAV</sequence>
<dbReference type="GO" id="GO:0008168">
    <property type="term" value="F:methyltransferase activity"/>
    <property type="evidence" value="ECO:0007669"/>
    <property type="project" value="UniProtKB-KW"/>
</dbReference>
<dbReference type="CDD" id="cd06588">
    <property type="entry name" value="PhnB_like"/>
    <property type="match status" value="1"/>
</dbReference>
<dbReference type="InterPro" id="IPR028973">
    <property type="entry name" value="PhnB-like"/>
</dbReference>
<evidence type="ECO:0000313" key="2">
    <source>
        <dbReference type="EMBL" id="SUH40357.1"/>
    </source>
</evidence>
<evidence type="ECO:0000259" key="1">
    <source>
        <dbReference type="Pfam" id="PF00903"/>
    </source>
</evidence>
<dbReference type="Proteomes" id="UP000254712">
    <property type="component" value="Unassembled WGS sequence"/>
</dbReference>
<keyword evidence="2" id="KW-0808">Transferase</keyword>
<evidence type="ECO:0000313" key="3">
    <source>
        <dbReference type="Proteomes" id="UP000254712"/>
    </source>
</evidence>
<name>A0A379X1Z4_SALET</name>
<feature type="domain" description="Glyoxalase/fosfomycin resistance/dioxygenase" evidence="1">
    <location>
        <begin position="8"/>
        <end position="138"/>
    </location>
</feature>
<keyword evidence="2" id="KW-0489">Methyltransferase</keyword>
<dbReference type="SUPFAM" id="SSF54593">
    <property type="entry name" value="Glyoxalase/Bleomycin resistance protein/Dihydroxybiphenyl dioxygenase"/>
    <property type="match status" value="1"/>
</dbReference>
<proteinExistence type="predicted"/>
<dbReference type="AlphaFoldDB" id="A0A379X1Z4"/>
<organism evidence="2 3">
    <name type="scientific">Salmonella enterica I</name>
    <dbReference type="NCBI Taxonomy" id="59201"/>
    <lineage>
        <taxon>Bacteria</taxon>
        <taxon>Pseudomonadati</taxon>
        <taxon>Pseudomonadota</taxon>
        <taxon>Gammaproteobacteria</taxon>
        <taxon>Enterobacterales</taxon>
        <taxon>Enterobacteriaceae</taxon>
        <taxon>Salmonella</taxon>
    </lineage>
</organism>
<gene>
    <name evidence="2" type="ORF">NCTC8261_06744</name>
</gene>
<protein>
    <submittedName>
        <fullName evidence="2">PhnB 3-demethylubiquinone-9 3-methyltransferase</fullName>
    </submittedName>
</protein>
<dbReference type="GO" id="GO:0032259">
    <property type="term" value="P:methylation"/>
    <property type="evidence" value="ECO:0007669"/>
    <property type="project" value="UniProtKB-KW"/>
</dbReference>
<dbReference type="NCBIfam" id="NF007537">
    <property type="entry name" value="PRK10148.1"/>
    <property type="match status" value="1"/>
</dbReference>